<comment type="caution">
    <text evidence="2">The sequence shown here is derived from an EMBL/GenBank/DDBJ whole genome shotgun (WGS) entry which is preliminary data.</text>
</comment>
<feature type="compositionally biased region" description="Basic and acidic residues" evidence="1">
    <location>
        <begin position="46"/>
        <end position="55"/>
    </location>
</feature>
<accession>A0A1V3XWT7</accession>
<sequence>MRESACLDVADRRTLDAELCGDPANLDGLGDARVAAAAKAIACRLDPHAVADRRPRPPRNAGSPSDPHPTPCRM</sequence>
<evidence type="ECO:0000313" key="3">
    <source>
        <dbReference type="Proteomes" id="UP000188532"/>
    </source>
</evidence>
<dbReference type="AlphaFoldDB" id="A0A1V3XWT7"/>
<name>A0A1V3XWT7_MYCKA</name>
<feature type="region of interest" description="Disordered" evidence="1">
    <location>
        <begin position="46"/>
        <end position="74"/>
    </location>
</feature>
<reference evidence="2 3" key="1">
    <citation type="submission" date="2017-02" db="EMBL/GenBank/DDBJ databases">
        <title>Complete genome sequences of Mycobacterium kansasii strains isolated from rhesus macaques.</title>
        <authorList>
            <person name="Panda A."/>
            <person name="Nagaraj S."/>
            <person name="Zhao X."/>
            <person name="Tettelin H."/>
            <person name="Detolla L.J."/>
        </authorList>
    </citation>
    <scope>NUCLEOTIDE SEQUENCE [LARGE SCALE GENOMIC DNA]</scope>
    <source>
        <strain evidence="2 3">11-3469</strain>
    </source>
</reference>
<proteinExistence type="predicted"/>
<gene>
    <name evidence="2" type="ORF">BZL29_0838</name>
</gene>
<dbReference type="EMBL" id="MVBN01000001">
    <property type="protein sequence ID" value="OOK83226.1"/>
    <property type="molecule type" value="Genomic_DNA"/>
</dbReference>
<dbReference type="Proteomes" id="UP000188532">
    <property type="component" value="Unassembled WGS sequence"/>
</dbReference>
<protein>
    <submittedName>
        <fullName evidence="2">Uncharacterized protein</fullName>
    </submittedName>
</protein>
<evidence type="ECO:0000313" key="2">
    <source>
        <dbReference type="EMBL" id="OOK83226.1"/>
    </source>
</evidence>
<evidence type="ECO:0000256" key="1">
    <source>
        <dbReference type="SAM" id="MobiDB-lite"/>
    </source>
</evidence>
<organism evidence="2 3">
    <name type="scientific">Mycobacterium kansasii</name>
    <dbReference type="NCBI Taxonomy" id="1768"/>
    <lineage>
        <taxon>Bacteria</taxon>
        <taxon>Bacillati</taxon>
        <taxon>Actinomycetota</taxon>
        <taxon>Actinomycetes</taxon>
        <taxon>Mycobacteriales</taxon>
        <taxon>Mycobacteriaceae</taxon>
        <taxon>Mycobacterium</taxon>
    </lineage>
</organism>